<dbReference type="Pfam" id="PF07992">
    <property type="entry name" value="Pyr_redox_2"/>
    <property type="match status" value="1"/>
</dbReference>
<evidence type="ECO:0000259" key="5">
    <source>
        <dbReference type="Pfam" id="PF07992"/>
    </source>
</evidence>
<evidence type="ECO:0000259" key="6">
    <source>
        <dbReference type="Pfam" id="PF14759"/>
    </source>
</evidence>
<evidence type="ECO:0000256" key="3">
    <source>
        <dbReference type="ARBA" id="ARBA00022827"/>
    </source>
</evidence>
<dbReference type="GO" id="GO:0016651">
    <property type="term" value="F:oxidoreductase activity, acting on NAD(P)H"/>
    <property type="evidence" value="ECO:0007669"/>
    <property type="project" value="TreeGrafter"/>
</dbReference>
<dbReference type="InterPro" id="IPR036188">
    <property type="entry name" value="FAD/NAD-bd_sf"/>
</dbReference>
<dbReference type="InterPro" id="IPR028202">
    <property type="entry name" value="Reductase_C"/>
</dbReference>
<name>A0A0B5EZM9_STRA4</name>
<dbReference type="Proteomes" id="UP000031523">
    <property type="component" value="Chromosome"/>
</dbReference>
<sequence>MTARPPVRSVTVVGGGLAGFTTARELRAGGYDGALRIVDPQGTPYDRPPLSKAVLLGRSSGEDIRLAPPGWYEENAVEVLTDRVAKLSPSSGGVLLASGGELSSDAVVLATGGAARPLTIPGGDHPAVRVLRELADAEELRARLEPGSRLVVIGAGLIGAEVASSATQLGASVTLVDPVPVPLVPAVGPELAEVLHAMHAQRGVRVVQGRPSRITAYGPAVLVEVPQDGAAPLSLPADVVLSATGITVDTSLAEAAGLAVREAVITGLDGRTSNPAVYAAGDSARRRGADGSLLRRSEHWESALLDGTAVARSLLGLPAQERQPGWFWSDRYGVHAEAAGAMSAPGSTVLRAVDGAPRLAFRLSPEGRLLGCAGIDSSKAVRAARRLIARGARVRAEDLRDPAVDLKKLGRE</sequence>
<organism evidence="7 8">
    <name type="scientific">Streptomyces albus (strain ATCC 21838 / DSM 41398 / FERM P-419 / JCM 4703 / NBRC 107858)</name>
    <dbReference type="NCBI Taxonomy" id="1081613"/>
    <lineage>
        <taxon>Bacteria</taxon>
        <taxon>Bacillati</taxon>
        <taxon>Actinomycetota</taxon>
        <taxon>Actinomycetes</taxon>
        <taxon>Kitasatosporales</taxon>
        <taxon>Streptomycetaceae</taxon>
        <taxon>Streptomyces</taxon>
    </lineage>
</organism>
<comment type="cofactor">
    <cofactor evidence="1">
        <name>FAD</name>
        <dbReference type="ChEBI" id="CHEBI:57692"/>
    </cofactor>
</comment>
<dbReference type="PANTHER" id="PTHR43557">
    <property type="entry name" value="APOPTOSIS-INDUCING FACTOR 1"/>
    <property type="match status" value="1"/>
</dbReference>
<dbReference type="SUPFAM" id="SSF51905">
    <property type="entry name" value="FAD/NAD(P)-binding domain"/>
    <property type="match status" value="2"/>
</dbReference>
<accession>A0A0B5EZM9</accession>
<keyword evidence="2" id="KW-0285">Flavoprotein</keyword>
<dbReference type="Gene3D" id="3.30.390.30">
    <property type="match status" value="1"/>
</dbReference>
<dbReference type="SUPFAM" id="SSF55424">
    <property type="entry name" value="FAD/NAD-linked reductases, dimerisation (C-terminal) domain"/>
    <property type="match status" value="1"/>
</dbReference>
<dbReference type="PANTHER" id="PTHR43557:SF2">
    <property type="entry name" value="RIESKE DOMAIN-CONTAINING PROTEIN-RELATED"/>
    <property type="match status" value="1"/>
</dbReference>
<evidence type="ECO:0000313" key="8">
    <source>
        <dbReference type="Proteomes" id="UP000031523"/>
    </source>
</evidence>
<feature type="domain" description="FAD/NAD(P)-binding" evidence="5">
    <location>
        <begin position="9"/>
        <end position="301"/>
    </location>
</feature>
<feature type="domain" description="Reductase C-terminal" evidence="6">
    <location>
        <begin position="326"/>
        <end position="409"/>
    </location>
</feature>
<keyword evidence="8" id="KW-1185">Reference proteome</keyword>
<dbReference type="EMBL" id="CP010519">
    <property type="protein sequence ID" value="AJE87279.1"/>
    <property type="molecule type" value="Genomic_DNA"/>
</dbReference>
<evidence type="ECO:0000256" key="1">
    <source>
        <dbReference type="ARBA" id="ARBA00001974"/>
    </source>
</evidence>
<dbReference type="InterPro" id="IPR023753">
    <property type="entry name" value="FAD/NAD-binding_dom"/>
</dbReference>
<dbReference type="InterPro" id="IPR050446">
    <property type="entry name" value="FAD-oxidoreductase/Apoptosis"/>
</dbReference>
<dbReference type="Pfam" id="PF14759">
    <property type="entry name" value="Reductase_C"/>
    <property type="match status" value="1"/>
</dbReference>
<reference evidence="7 8" key="1">
    <citation type="submission" date="2015-01" db="EMBL/GenBank/DDBJ databases">
        <title>Enhanced salinomycin production by adjusting the supply of polyketide extender units in Streptomyce albus DSM 41398.</title>
        <authorList>
            <person name="Lu C."/>
        </authorList>
    </citation>
    <scope>NUCLEOTIDE SEQUENCE [LARGE SCALE GENOMIC DNA]</scope>
    <source>
        <strain evidence="8">ATCC 21838 / DSM 41398 / FERM P-419 / JCM 4703 / NBRC 107858</strain>
    </source>
</reference>
<dbReference type="Gene3D" id="3.50.50.60">
    <property type="entry name" value="FAD/NAD(P)-binding domain"/>
    <property type="match status" value="2"/>
</dbReference>
<dbReference type="PRINTS" id="PR00411">
    <property type="entry name" value="PNDRDTASEI"/>
</dbReference>
<dbReference type="GO" id="GO:0005737">
    <property type="term" value="C:cytoplasm"/>
    <property type="evidence" value="ECO:0007669"/>
    <property type="project" value="TreeGrafter"/>
</dbReference>
<dbReference type="KEGG" id="sals:SLNWT_6903"/>
<proteinExistence type="predicted"/>
<dbReference type="AlphaFoldDB" id="A0A0B5EZM9"/>
<protein>
    <submittedName>
        <fullName evidence="7">Oxidoreductase</fullName>
    </submittedName>
</protein>
<dbReference type="PRINTS" id="PR00368">
    <property type="entry name" value="FADPNR"/>
</dbReference>
<evidence type="ECO:0000256" key="2">
    <source>
        <dbReference type="ARBA" id="ARBA00022630"/>
    </source>
</evidence>
<evidence type="ECO:0000256" key="4">
    <source>
        <dbReference type="ARBA" id="ARBA00023002"/>
    </source>
</evidence>
<dbReference type="InterPro" id="IPR016156">
    <property type="entry name" value="FAD/NAD-linked_Rdtase_dimer_sf"/>
</dbReference>
<evidence type="ECO:0000313" key="7">
    <source>
        <dbReference type="EMBL" id="AJE87279.1"/>
    </source>
</evidence>
<gene>
    <name evidence="7" type="ORF">SLNWT_6903</name>
</gene>
<keyword evidence="3" id="KW-0274">FAD</keyword>
<keyword evidence="4" id="KW-0560">Oxidoreductase</keyword>